<name>A0A3N4I2D6_ASCIM</name>
<evidence type="ECO:0000313" key="1">
    <source>
        <dbReference type="EMBL" id="RPA79597.1"/>
    </source>
</evidence>
<evidence type="ECO:0000313" key="2">
    <source>
        <dbReference type="Proteomes" id="UP000275078"/>
    </source>
</evidence>
<accession>A0A3N4I2D6</accession>
<dbReference type="EMBL" id="ML119697">
    <property type="protein sequence ID" value="RPA79597.1"/>
    <property type="molecule type" value="Genomic_DNA"/>
</dbReference>
<dbReference type="Proteomes" id="UP000275078">
    <property type="component" value="Unassembled WGS sequence"/>
</dbReference>
<gene>
    <name evidence="1" type="ORF">BJ508DRAFT_308218</name>
</gene>
<dbReference type="AlphaFoldDB" id="A0A3N4I2D6"/>
<proteinExistence type="predicted"/>
<evidence type="ECO:0008006" key="3">
    <source>
        <dbReference type="Google" id="ProtNLM"/>
    </source>
</evidence>
<sequence length="295" mass="34260">MATTQTPNAARAGLLGLPNEILHAIALLCTSPRDYHALGLINKHLYSVTHTPYTITTFITSYIKSQHTGSEFSHSTHNLEFLYRFIRERSNELLRLEREQGYAHHYTTKPKTNIITGHHASHHGANPNYIMFQEAHPKKWNKWETYTLRMTWSASEAWRLRNFFALEGTKPEQSESLCIAVNTEPRAELYQVMGDGPEEEPLDEPVFHYMSWSSRWITLDIRQEWLRSYHRAREYRWGSDSYAGVGLEDAVLVERLQECWMRHASDPYDKEYLVNCTGEVAILDYVGEFVSAAYV</sequence>
<reference evidence="1 2" key="1">
    <citation type="journal article" date="2018" name="Nat. Ecol. Evol.">
        <title>Pezizomycetes genomes reveal the molecular basis of ectomycorrhizal truffle lifestyle.</title>
        <authorList>
            <person name="Murat C."/>
            <person name="Payen T."/>
            <person name="Noel B."/>
            <person name="Kuo A."/>
            <person name="Morin E."/>
            <person name="Chen J."/>
            <person name="Kohler A."/>
            <person name="Krizsan K."/>
            <person name="Balestrini R."/>
            <person name="Da Silva C."/>
            <person name="Montanini B."/>
            <person name="Hainaut M."/>
            <person name="Levati E."/>
            <person name="Barry K.W."/>
            <person name="Belfiori B."/>
            <person name="Cichocki N."/>
            <person name="Clum A."/>
            <person name="Dockter R.B."/>
            <person name="Fauchery L."/>
            <person name="Guy J."/>
            <person name="Iotti M."/>
            <person name="Le Tacon F."/>
            <person name="Lindquist E.A."/>
            <person name="Lipzen A."/>
            <person name="Malagnac F."/>
            <person name="Mello A."/>
            <person name="Molinier V."/>
            <person name="Miyauchi S."/>
            <person name="Poulain J."/>
            <person name="Riccioni C."/>
            <person name="Rubini A."/>
            <person name="Sitrit Y."/>
            <person name="Splivallo R."/>
            <person name="Traeger S."/>
            <person name="Wang M."/>
            <person name="Zifcakova L."/>
            <person name="Wipf D."/>
            <person name="Zambonelli A."/>
            <person name="Paolocci F."/>
            <person name="Nowrousian M."/>
            <person name="Ottonello S."/>
            <person name="Baldrian P."/>
            <person name="Spatafora J.W."/>
            <person name="Henrissat B."/>
            <person name="Nagy L.G."/>
            <person name="Aury J.M."/>
            <person name="Wincker P."/>
            <person name="Grigoriev I.V."/>
            <person name="Bonfante P."/>
            <person name="Martin F.M."/>
        </authorList>
    </citation>
    <scope>NUCLEOTIDE SEQUENCE [LARGE SCALE GENOMIC DNA]</scope>
    <source>
        <strain evidence="1 2">RN42</strain>
    </source>
</reference>
<keyword evidence="2" id="KW-1185">Reference proteome</keyword>
<protein>
    <recommendedName>
        <fullName evidence="3">F-box domain-containing protein</fullName>
    </recommendedName>
</protein>
<organism evidence="1 2">
    <name type="scientific">Ascobolus immersus RN42</name>
    <dbReference type="NCBI Taxonomy" id="1160509"/>
    <lineage>
        <taxon>Eukaryota</taxon>
        <taxon>Fungi</taxon>
        <taxon>Dikarya</taxon>
        <taxon>Ascomycota</taxon>
        <taxon>Pezizomycotina</taxon>
        <taxon>Pezizomycetes</taxon>
        <taxon>Pezizales</taxon>
        <taxon>Ascobolaceae</taxon>
        <taxon>Ascobolus</taxon>
    </lineage>
</organism>